<evidence type="ECO:0000256" key="1">
    <source>
        <dbReference type="ARBA" id="ARBA00006572"/>
    </source>
</evidence>
<keyword evidence="2" id="KW-0813">Transport</keyword>
<dbReference type="InterPro" id="IPR009976">
    <property type="entry name" value="Sec10-like"/>
</dbReference>
<dbReference type="InterPro" id="IPR048627">
    <property type="entry name" value="Sec10_HB"/>
</dbReference>
<evidence type="ECO:0000313" key="10">
    <source>
        <dbReference type="Proteomes" id="UP000054408"/>
    </source>
</evidence>
<evidence type="ECO:0000256" key="4">
    <source>
        <dbReference type="ARBA" id="ARBA00023054"/>
    </source>
</evidence>
<feature type="transmembrane region" description="Helical" evidence="6">
    <location>
        <begin position="12"/>
        <end position="45"/>
    </location>
</feature>
<keyword evidence="6" id="KW-0472">Membrane</keyword>
<evidence type="ECO:0000256" key="2">
    <source>
        <dbReference type="ARBA" id="ARBA00022448"/>
    </source>
</evidence>
<evidence type="ECO:0000259" key="8">
    <source>
        <dbReference type="Pfam" id="PF20667"/>
    </source>
</evidence>
<keyword evidence="6" id="KW-1133">Transmembrane helix</keyword>
<keyword evidence="6" id="KW-0812">Transmembrane</keyword>
<dbReference type="RefSeq" id="XP_013754052.1">
    <property type="nucleotide sequence ID" value="XM_013898598.1"/>
</dbReference>
<dbReference type="AlphaFoldDB" id="A0A0L0DPU4"/>
<evidence type="ECO:0000256" key="6">
    <source>
        <dbReference type="SAM" id="Phobius"/>
    </source>
</evidence>
<dbReference type="eggNOG" id="KOG3745">
    <property type="taxonomic scope" value="Eukaryota"/>
</dbReference>
<dbReference type="Pfam" id="PF20667">
    <property type="entry name" value="Sec10_N"/>
    <property type="match status" value="1"/>
</dbReference>
<accession>A0A0L0DPU4</accession>
<dbReference type="Pfam" id="PF07393">
    <property type="entry name" value="Sec10_HB"/>
    <property type="match status" value="1"/>
</dbReference>
<evidence type="ECO:0000256" key="3">
    <source>
        <dbReference type="ARBA" id="ARBA00022483"/>
    </source>
</evidence>
<keyword evidence="10" id="KW-1185">Reference proteome</keyword>
<sequence>MMVMMMMAVLVMVMAMLLMTIIVLGVMLVIIIDLVMVLVVMMVLVLVEAVSRSGAVDGDIILFSLDAYVAAVVDGHGEEATDALAAVDAALDELQSKTAQAEAEVVSLETAVKRQGASFGAAMDRLRSHFGLTVSAFETMDGSIDAVGSSAIRIGNHLHRLDLQRKRALAATELLGMLQAFEEYGSGDGNGAHPLADLEAGKAAEVVSILSRVVSDVDAPQLASIRSVIEASEMELQDSLLMRFREAYNEGEVAAMRAAAEAFSHFNSSNRMAHELEECFYVKRIAPLAYLDWLTAPLPEALATIHRTAVRIALAESELVAAVFPTVASRVLTSLLRYLFSKLVFKAFRALLDAAAAAAPDVPDAPTIESEPVAPTPALKYLVALHACAAAARRLVDELSAAGLADEAAALDEPVTEFFLPLQAKYLEKERYALSEYCAAVVAAEHKAVGVDAAPKAKKSFFSTIASSVHVPGSHSGAASGGEAEADNGAAAWVVVPSDGFDAADPAPKVSLRVASTLLRVHEDAVKRAQVLSLPDTEAENVQQLFMSLLFYLGRKYVRRSIEAVQMELPDRSSASDEPQLELFLVVVSRVTHIARLLQAHFATFVLPAIDSAVNVRTICVERKNQTLAALEAGLNSGLTTGLIALVSHFKALLEDAQLSADYAPKSDDDSAMMLTAQKTAACAAGTAFLERTAALLRSRLDPANAARMLRELGNGAIEVLLRHIKRFKYTEFGALRLLNDLQGYQAALATFELDEVDAEFVMLRELGNLFLVAPHNLPGVASEGELARLDRKTILSYVQQRADFKQARIGKLFDAAA</sequence>
<proteinExistence type="inferred from homology"/>
<name>A0A0L0DPU4_THETB</name>
<feature type="domain" description="Exocyst complex component Sec10 N-terminal" evidence="8">
    <location>
        <begin position="89"/>
        <end position="185"/>
    </location>
</feature>
<gene>
    <name evidence="9" type="ORF">AMSG_09703</name>
</gene>
<reference evidence="9 10" key="1">
    <citation type="submission" date="2010-05" db="EMBL/GenBank/DDBJ databases">
        <title>The Genome Sequence of Thecamonas trahens ATCC 50062.</title>
        <authorList>
            <consortium name="The Broad Institute Genome Sequencing Platform"/>
            <person name="Russ C."/>
            <person name="Cuomo C."/>
            <person name="Shea T."/>
            <person name="Young S.K."/>
            <person name="Zeng Q."/>
            <person name="Koehrsen M."/>
            <person name="Haas B."/>
            <person name="Borodovsky M."/>
            <person name="Guigo R."/>
            <person name="Alvarado L."/>
            <person name="Berlin A."/>
            <person name="Bochicchio J."/>
            <person name="Borenstein D."/>
            <person name="Chapman S."/>
            <person name="Chen Z."/>
            <person name="Freedman E."/>
            <person name="Gellesch M."/>
            <person name="Goldberg J."/>
            <person name="Griggs A."/>
            <person name="Gujja S."/>
            <person name="Heilman E."/>
            <person name="Heiman D."/>
            <person name="Hepburn T."/>
            <person name="Howarth C."/>
            <person name="Jen D."/>
            <person name="Larson L."/>
            <person name="Mehta T."/>
            <person name="Park D."/>
            <person name="Pearson M."/>
            <person name="Roberts A."/>
            <person name="Saif S."/>
            <person name="Shenoy N."/>
            <person name="Sisk P."/>
            <person name="Stolte C."/>
            <person name="Sykes S."/>
            <person name="Thomson T."/>
            <person name="Walk T."/>
            <person name="White J."/>
            <person name="Yandava C."/>
            <person name="Burger G."/>
            <person name="Gray M.W."/>
            <person name="Holland P.W.H."/>
            <person name="King N."/>
            <person name="Lang F.B.F."/>
            <person name="Roger A.J."/>
            <person name="Ruiz-Trillo I."/>
            <person name="Lander E."/>
            <person name="Nusbaum C."/>
        </authorList>
    </citation>
    <scope>NUCLEOTIDE SEQUENCE [LARGE SCALE GENOMIC DNA]</scope>
    <source>
        <strain evidence="9 10">ATCC 50062</strain>
    </source>
</reference>
<keyword evidence="4 5" id="KW-0175">Coiled coil</keyword>
<evidence type="ECO:0000256" key="5">
    <source>
        <dbReference type="SAM" id="Coils"/>
    </source>
</evidence>
<organism evidence="9 10">
    <name type="scientific">Thecamonas trahens ATCC 50062</name>
    <dbReference type="NCBI Taxonomy" id="461836"/>
    <lineage>
        <taxon>Eukaryota</taxon>
        <taxon>Apusozoa</taxon>
        <taxon>Apusomonadida</taxon>
        <taxon>Apusomonadidae</taxon>
        <taxon>Thecamonas</taxon>
    </lineage>
</organism>
<feature type="domain" description="Exocyst complex component Sec10-like alpha-helical bundle" evidence="7">
    <location>
        <begin position="202"/>
        <end position="811"/>
    </location>
</feature>
<dbReference type="PANTHER" id="PTHR12100:SF0">
    <property type="entry name" value="EXOCYST COMPLEX COMPONENT 5"/>
    <property type="match status" value="1"/>
</dbReference>
<dbReference type="STRING" id="461836.A0A0L0DPU4"/>
<dbReference type="GO" id="GO:0000145">
    <property type="term" value="C:exocyst"/>
    <property type="evidence" value="ECO:0007669"/>
    <property type="project" value="TreeGrafter"/>
</dbReference>
<dbReference type="GeneID" id="25568107"/>
<dbReference type="InterPro" id="IPR048625">
    <property type="entry name" value="Sec10_N"/>
</dbReference>
<dbReference type="GO" id="GO:0006893">
    <property type="term" value="P:Golgi to plasma membrane transport"/>
    <property type="evidence" value="ECO:0007669"/>
    <property type="project" value="TreeGrafter"/>
</dbReference>
<evidence type="ECO:0000259" key="7">
    <source>
        <dbReference type="Pfam" id="PF07393"/>
    </source>
</evidence>
<keyword evidence="3" id="KW-0268">Exocytosis</keyword>
<evidence type="ECO:0000313" key="9">
    <source>
        <dbReference type="EMBL" id="KNC54041.1"/>
    </source>
</evidence>
<dbReference type="Proteomes" id="UP000054408">
    <property type="component" value="Unassembled WGS sequence"/>
</dbReference>
<feature type="coiled-coil region" evidence="5">
    <location>
        <begin position="84"/>
        <end position="111"/>
    </location>
</feature>
<dbReference type="Gene3D" id="1.20.58.1970">
    <property type="match status" value="1"/>
</dbReference>
<protein>
    <submittedName>
        <fullName evidence="9">Uncharacterized protein</fullName>
    </submittedName>
</protein>
<comment type="similarity">
    <text evidence="1">Belongs to the SEC10 family.</text>
</comment>
<dbReference type="EMBL" id="GL349485">
    <property type="protein sequence ID" value="KNC54041.1"/>
    <property type="molecule type" value="Genomic_DNA"/>
</dbReference>
<dbReference type="PANTHER" id="PTHR12100">
    <property type="entry name" value="SEC10"/>
    <property type="match status" value="1"/>
</dbReference>
<dbReference type="OMA" id="PLCKHHY"/>
<dbReference type="GO" id="GO:0006887">
    <property type="term" value="P:exocytosis"/>
    <property type="evidence" value="ECO:0007669"/>
    <property type="project" value="UniProtKB-KW"/>
</dbReference>
<dbReference type="OrthoDB" id="125856at2759"/>